<gene>
    <name evidence="3" type="ORF">BZG36_02053</name>
</gene>
<dbReference type="EMBL" id="MVBO01000034">
    <property type="protein sequence ID" value="OZJ04617.1"/>
    <property type="molecule type" value="Genomic_DNA"/>
</dbReference>
<dbReference type="GO" id="GO:0016491">
    <property type="term" value="F:oxidoreductase activity"/>
    <property type="evidence" value="ECO:0007669"/>
    <property type="project" value="UniProtKB-KW"/>
</dbReference>
<comment type="caution">
    <text evidence="3">The sequence shown here is derived from an EMBL/GenBank/DDBJ whole genome shotgun (WGS) entry which is preliminary data.</text>
</comment>
<accession>A0A261Y1W4</accession>
<dbReference type="InterPro" id="IPR036291">
    <property type="entry name" value="NAD(P)-bd_dom_sf"/>
</dbReference>
<dbReference type="SUPFAM" id="SSF51735">
    <property type="entry name" value="NAD(P)-binding Rossmann-fold domains"/>
    <property type="match status" value="1"/>
</dbReference>
<dbReference type="Pfam" id="PF00106">
    <property type="entry name" value="adh_short"/>
    <property type="match status" value="1"/>
</dbReference>
<dbReference type="Gene3D" id="3.40.50.720">
    <property type="entry name" value="NAD(P)-binding Rossmann-like Domain"/>
    <property type="match status" value="1"/>
</dbReference>
<organism evidence="3 4">
    <name type="scientific">Bifiguratus adelaidae</name>
    <dbReference type="NCBI Taxonomy" id="1938954"/>
    <lineage>
        <taxon>Eukaryota</taxon>
        <taxon>Fungi</taxon>
        <taxon>Fungi incertae sedis</taxon>
        <taxon>Mucoromycota</taxon>
        <taxon>Mucoromycotina</taxon>
        <taxon>Endogonomycetes</taxon>
        <taxon>Endogonales</taxon>
        <taxon>Endogonales incertae sedis</taxon>
        <taxon>Bifiguratus</taxon>
    </lineage>
</organism>
<dbReference type="AlphaFoldDB" id="A0A261Y1W4"/>
<protein>
    <recommendedName>
        <fullName evidence="5">Ketoreductase (KR) domain-containing protein</fullName>
    </recommendedName>
</protein>
<evidence type="ECO:0008006" key="5">
    <source>
        <dbReference type="Google" id="ProtNLM"/>
    </source>
</evidence>
<dbReference type="Proteomes" id="UP000242875">
    <property type="component" value="Unassembled WGS sequence"/>
</dbReference>
<sequence length="277" mass="30917">MQAHPRKIGLITGATDGLGLEVSKKYAQAGFTVVMAGRNPAKLETGCTSSQSPLAPHVETVIFDLASLPSIRKGAQDFLDLGLPLHALITNARIQVAQREFTEDTQAFEKTIMVNMFGSMLLTELLVPRMRESGGGRILNTTSCLHDVKVKTPADPTTQEEFLADLDDLDGSQEWNMMQFYEISKFTDIWWTNVLATRLSADLLQHAAALTANSLCPGFVPTTDLGRHWPLWLRLIRRYITVWQSNAVTLDQSAQEYLAYGTLEEFCKQQWSLLAVW</sequence>
<dbReference type="PANTHER" id="PTHR24320:SF148">
    <property type="entry name" value="NAD(P)-BINDING ROSSMANN-FOLD SUPERFAMILY PROTEIN"/>
    <property type="match status" value="1"/>
</dbReference>
<keyword evidence="4" id="KW-1185">Reference proteome</keyword>
<evidence type="ECO:0000313" key="4">
    <source>
        <dbReference type="Proteomes" id="UP000242875"/>
    </source>
</evidence>
<dbReference type="PANTHER" id="PTHR24320">
    <property type="entry name" value="RETINOL DEHYDROGENASE"/>
    <property type="match status" value="1"/>
</dbReference>
<reference evidence="3 4" key="1">
    <citation type="journal article" date="2017" name="Mycologia">
        <title>Bifiguratus adelaidae, gen. et sp. nov., a new member of Mucoromycotina in endophytic and soil-dwelling habitats.</title>
        <authorList>
            <person name="Torres-Cruz T.J."/>
            <person name="Billingsley Tobias T.L."/>
            <person name="Almatruk M."/>
            <person name="Hesse C."/>
            <person name="Kuske C.R."/>
            <person name="Desiro A."/>
            <person name="Benucci G.M."/>
            <person name="Bonito G."/>
            <person name="Stajich J.E."/>
            <person name="Dunlap C."/>
            <person name="Arnold A.E."/>
            <person name="Porras-Alfaro A."/>
        </authorList>
    </citation>
    <scope>NUCLEOTIDE SEQUENCE [LARGE SCALE GENOMIC DNA]</scope>
    <source>
        <strain evidence="3 4">AZ0501</strain>
    </source>
</reference>
<keyword evidence="2" id="KW-0560">Oxidoreductase</keyword>
<proteinExistence type="inferred from homology"/>
<evidence type="ECO:0000256" key="2">
    <source>
        <dbReference type="ARBA" id="ARBA00023002"/>
    </source>
</evidence>
<dbReference type="OrthoDB" id="542013at2759"/>
<comment type="similarity">
    <text evidence="1">Belongs to the short-chain dehydrogenases/reductases (SDR) family.</text>
</comment>
<dbReference type="InterPro" id="IPR002347">
    <property type="entry name" value="SDR_fam"/>
</dbReference>
<evidence type="ECO:0000256" key="1">
    <source>
        <dbReference type="ARBA" id="ARBA00006484"/>
    </source>
</evidence>
<name>A0A261Y1W4_9FUNG</name>
<dbReference type="PRINTS" id="PR00081">
    <property type="entry name" value="GDHRDH"/>
</dbReference>
<evidence type="ECO:0000313" key="3">
    <source>
        <dbReference type="EMBL" id="OZJ04617.1"/>
    </source>
</evidence>